<dbReference type="GO" id="GO:1904680">
    <property type="term" value="F:peptide transmembrane transporter activity"/>
    <property type="evidence" value="ECO:0007669"/>
    <property type="project" value="TreeGrafter"/>
</dbReference>
<keyword evidence="4" id="KW-1185">Reference proteome</keyword>
<dbReference type="Pfam" id="PF00496">
    <property type="entry name" value="SBP_bac_5"/>
    <property type="match status" value="1"/>
</dbReference>
<feature type="domain" description="Solute-binding protein family 5" evidence="2">
    <location>
        <begin position="96"/>
        <end position="337"/>
    </location>
</feature>
<dbReference type="Proteomes" id="UP000003511">
    <property type="component" value="Unassembled WGS sequence"/>
</dbReference>
<dbReference type="GO" id="GO:0030288">
    <property type="term" value="C:outer membrane-bounded periplasmic space"/>
    <property type="evidence" value="ECO:0007669"/>
    <property type="project" value="TreeGrafter"/>
</dbReference>
<reference evidence="3 4" key="2">
    <citation type="submission" date="2011-10" db="EMBL/GenBank/DDBJ databases">
        <title>Draft genome sequence of Candidatus Burkholderia kirkii.</title>
        <authorList>
            <person name="Carlier A.L."/>
            <person name="Eberl L."/>
        </authorList>
    </citation>
    <scope>NUCLEOTIDE SEQUENCE [LARGE SCALE GENOMIC DNA]</scope>
    <source>
        <strain evidence="3 4">UZHbot1</strain>
    </source>
</reference>
<dbReference type="Gene3D" id="3.40.190.10">
    <property type="entry name" value="Periplasmic binding protein-like II"/>
    <property type="match status" value="1"/>
</dbReference>
<gene>
    <name evidence="3" type="ORF">BKIR_c4_0291</name>
</gene>
<keyword evidence="1" id="KW-0732">Signal</keyword>
<dbReference type="InterPro" id="IPR000914">
    <property type="entry name" value="SBP_5_dom"/>
</dbReference>
<organism evidence="3 4">
    <name type="scientific">Candidatus Paraburkholderia kirkii UZHbot1</name>
    <dbReference type="NCBI Taxonomy" id="1055526"/>
    <lineage>
        <taxon>Bacteria</taxon>
        <taxon>Pseudomonadati</taxon>
        <taxon>Pseudomonadota</taxon>
        <taxon>Betaproteobacteria</taxon>
        <taxon>Burkholderiales</taxon>
        <taxon>Burkholderiaceae</taxon>
        <taxon>Paraburkholderia</taxon>
    </lineage>
</organism>
<proteinExistence type="predicted"/>
<evidence type="ECO:0000256" key="1">
    <source>
        <dbReference type="ARBA" id="ARBA00022729"/>
    </source>
</evidence>
<dbReference type="SUPFAM" id="SSF53850">
    <property type="entry name" value="Periplasmic binding protein-like II"/>
    <property type="match status" value="1"/>
</dbReference>
<dbReference type="EMBL" id="CAFE01000198">
    <property type="protein sequence ID" value="CCD38969.1"/>
    <property type="molecule type" value="Genomic_DNA"/>
</dbReference>
<comment type="caution">
    <text evidence="3">The sequence shown here is derived from an EMBL/GenBank/DDBJ whole genome shotgun (WGS) entry which is preliminary data.</text>
</comment>
<protein>
    <submittedName>
        <fullName evidence="3">ABC transporter, periplasmic substrate-binding protein</fullName>
    </submittedName>
</protein>
<evidence type="ECO:0000259" key="2">
    <source>
        <dbReference type="Pfam" id="PF00496"/>
    </source>
</evidence>
<name>G4MCU0_9BURK</name>
<dbReference type="CDD" id="cd08497">
    <property type="entry name" value="MbnE-like"/>
    <property type="match status" value="1"/>
</dbReference>
<sequence>MLAESIASMMASPAYAVHAIAQYGEPKYPAGFKHFDYVNPNAPRDGTLVLANPNRLTSFDKFNPFTLRGNLAPGLSLMFESLTTGSSDEVSTAYCLLADDISVAPDGMSTTFHINPKVRCSNGDPVTAEDVKFSFETLKSPLAAPQFSVYFGQIARAVIVDPLTIRFEFKVATREMPLLAGGIPVFSRKWGMKPDGTRIPFDQIAFQKPIGSGPYLIDQYDNGRTISYRRNPDYWGASLPVRVGRFNFAHIDYKLYGDPTARLEAFKAGEYDVLVEHVARSWVRRDIGKRFDNGELIKREFPQHNGMGMQGFFMNTRRPLFKDVRVRHALDLALDFE</sequence>
<reference evidence="3 4" key="1">
    <citation type="submission" date="2011-09" db="EMBL/GenBank/DDBJ databases">
        <authorList>
            <person name="Carlier A."/>
        </authorList>
    </citation>
    <scope>NUCLEOTIDE SEQUENCE [LARGE SCALE GENOMIC DNA]</scope>
    <source>
        <strain evidence="3 4">UZHbot1</strain>
    </source>
</reference>
<dbReference type="PANTHER" id="PTHR30290:SF64">
    <property type="entry name" value="ABC TRANSPORTER PERIPLASMIC BINDING PROTEIN"/>
    <property type="match status" value="1"/>
</dbReference>
<dbReference type="PANTHER" id="PTHR30290">
    <property type="entry name" value="PERIPLASMIC BINDING COMPONENT OF ABC TRANSPORTER"/>
    <property type="match status" value="1"/>
</dbReference>
<dbReference type="GO" id="GO:0015833">
    <property type="term" value="P:peptide transport"/>
    <property type="evidence" value="ECO:0007669"/>
    <property type="project" value="TreeGrafter"/>
</dbReference>
<accession>G4MCU0</accession>
<evidence type="ECO:0000313" key="3">
    <source>
        <dbReference type="EMBL" id="CCD38969.1"/>
    </source>
</evidence>
<dbReference type="BioCyc" id="CBUR1055526:G10QW-844-MONOMER"/>
<dbReference type="STRING" id="1055526.BKIR_c4_0291"/>
<dbReference type="InterPro" id="IPR039424">
    <property type="entry name" value="SBP_5"/>
</dbReference>
<dbReference type="AlphaFoldDB" id="G4MCU0"/>
<dbReference type="HOGENOM" id="CLU_057079_0_0_4"/>
<dbReference type="GO" id="GO:0042884">
    <property type="term" value="P:microcin transport"/>
    <property type="evidence" value="ECO:0007669"/>
    <property type="project" value="TreeGrafter"/>
</dbReference>
<evidence type="ECO:0000313" key="4">
    <source>
        <dbReference type="Proteomes" id="UP000003511"/>
    </source>
</evidence>